<comment type="caution">
    <text evidence="2">The sequence shown here is derived from an EMBL/GenBank/DDBJ whole genome shotgun (WGS) entry which is preliminary data.</text>
</comment>
<gene>
    <name evidence="2" type="ORF">V5J35_004492</name>
</gene>
<accession>A0ABV2SNH1</accession>
<reference evidence="2 3" key="1">
    <citation type="submission" date="2024-06" db="EMBL/GenBank/DDBJ databases">
        <title>Genomic Encyclopedia of Type Strains, Phase V (KMG-V): Genome sequencing to study the core and pangenomes of soil and plant-associated prokaryotes.</title>
        <authorList>
            <person name="Whitman W."/>
        </authorList>
    </citation>
    <scope>NUCLEOTIDE SEQUENCE [LARGE SCALE GENOMIC DNA]</scope>
    <source>
        <strain evidence="2 3">NE40</strain>
    </source>
</reference>
<proteinExistence type="predicted"/>
<organism evidence="2 3">
    <name type="scientific">Endozoicomonas lisbonensis</name>
    <dbReference type="NCBI Taxonomy" id="3120522"/>
    <lineage>
        <taxon>Bacteria</taxon>
        <taxon>Pseudomonadati</taxon>
        <taxon>Pseudomonadota</taxon>
        <taxon>Gammaproteobacteria</taxon>
        <taxon>Oceanospirillales</taxon>
        <taxon>Endozoicomonadaceae</taxon>
        <taxon>Endozoicomonas</taxon>
    </lineage>
</organism>
<evidence type="ECO:0000259" key="1">
    <source>
        <dbReference type="Pfam" id="PF07514"/>
    </source>
</evidence>
<feature type="domain" description="Uncharacterised" evidence="1">
    <location>
        <begin position="55"/>
        <end position="287"/>
    </location>
</feature>
<dbReference type="Pfam" id="PF07514">
    <property type="entry name" value="TraI_2"/>
    <property type="match status" value="1"/>
</dbReference>
<evidence type="ECO:0000313" key="2">
    <source>
        <dbReference type="EMBL" id="MET4759300.1"/>
    </source>
</evidence>
<dbReference type="Gene3D" id="1.10.3210.40">
    <property type="match status" value="1"/>
</dbReference>
<evidence type="ECO:0000313" key="3">
    <source>
        <dbReference type="Proteomes" id="UP001549366"/>
    </source>
</evidence>
<protein>
    <recommendedName>
        <fullName evidence="1">Uncharacterized domain-containing protein</fullName>
    </recommendedName>
</protein>
<dbReference type="Proteomes" id="UP001549366">
    <property type="component" value="Unassembled WGS sequence"/>
</dbReference>
<name>A0ABV2SNH1_9GAMM</name>
<dbReference type="EMBL" id="JBEWTB010000002">
    <property type="protein sequence ID" value="MET4759300.1"/>
    <property type="molecule type" value="Genomic_DNA"/>
</dbReference>
<dbReference type="RefSeq" id="WP_354009297.1">
    <property type="nucleotide sequence ID" value="NZ_JBEWTA010000001.1"/>
</dbReference>
<dbReference type="InterPro" id="IPR011119">
    <property type="entry name" value="Unchr_helicase_relaxase_TraI"/>
</dbReference>
<sequence length="411" mass="46619">MTTSQALSIINHWLHPHHADNETALLPNDAQEQEQSIKSSSGCAGYQVGTGTILHQQQKLVEQVNEQLNLPTELQLLFDQTLDNLTHWLHLLPAHPQHHCEPSGAIRHALETAFWSVTAMQQIHRDHDLYPDQRRAREPLWRLMAGVAGLLYDSGRMTTCLMVQQQSSEQAGELSPEQWPAFQQPLGSWLQQHRITNYAPHWKQCDTNPEKPLTPEYTAINLLLLPQLTPQAFRNLLQPDGDNGTLWQTFVSALTGQKNGHGVSQIINAVELARLKSVKLHFVRGEALNQIMKPAKSDGQPEAGKDDELKWLEQAISNLHSEVIKWAKDSLLLPWPDSVESDELPEPDILLKQWNQRGWIVPFGNKIIFRRNSRLFIALQPAISQQCKQWLPSGSFAEEYAEESAGEQHDQ</sequence>
<keyword evidence="3" id="KW-1185">Reference proteome</keyword>